<reference evidence="5" key="2">
    <citation type="submission" date="2004-02" db="EMBL/GenBank/DDBJ databases">
        <authorList>
            <consortium name="Genoscope"/>
            <consortium name="Whitehead Institute Centre for Genome Research"/>
        </authorList>
    </citation>
    <scope>NUCLEOTIDE SEQUENCE</scope>
</reference>
<accession>Q4SMY5</accession>
<name>Q4SMY5_TETNG</name>
<proteinExistence type="inferred from homology"/>
<comment type="caution">
    <text evidence="5">The sequence shown here is derived from an EMBL/GenBank/DDBJ whole genome shotgun (WGS) entry which is preliminary data.</text>
</comment>
<reference evidence="5" key="1">
    <citation type="journal article" date="2004" name="Nature">
        <title>Genome duplication in the teleost fish Tetraodon nigroviridis reveals the early vertebrate proto-karyotype.</title>
        <authorList>
            <person name="Jaillon O."/>
            <person name="Aury J.-M."/>
            <person name="Brunet F."/>
            <person name="Petit J.-L."/>
            <person name="Stange-Thomann N."/>
            <person name="Mauceli E."/>
            <person name="Bouneau L."/>
            <person name="Fischer C."/>
            <person name="Ozouf-Costaz C."/>
            <person name="Bernot A."/>
            <person name="Nicaud S."/>
            <person name="Jaffe D."/>
            <person name="Fisher S."/>
            <person name="Lutfalla G."/>
            <person name="Dossat C."/>
            <person name="Segurens B."/>
            <person name="Dasilva C."/>
            <person name="Salanoubat M."/>
            <person name="Levy M."/>
            <person name="Boudet N."/>
            <person name="Castellano S."/>
            <person name="Anthouard V."/>
            <person name="Jubin C."/>
            <person name="Castelli V."/>
            <person name="Katinka M."/>
            <person name="Vacherie B."/>
            <person name="Biemont C."/>
            <person name="Skalli Z."/>
            <person name="Cattolico L."/>
            <person name="Poulain J."/>
            <person name="De Berardinis V."/>
            <person name="Cruaud C."/>
            <person name="Duprat S."/>
            <person name="Brottier P."/>
            <person name="Coutanceau J.-P."/>
            <person name="Gouzy J."/>
            <person name="Parra G."/>
            <person name="Lardier G."/>
            <person name="Chapple C."/>
            <person name="McKernan K.J."/>
            <person name="McEwan P."/>
            <person name="Bosak S."/>
            <person name="Kellis M."/>
            <person name="Volff J.-N."/>
            <person name="Guigo R."/>
            <person name="Zody M.C."/>
            <person name="Mesirov J."/>
            <person name="Lindblad-Toh K."/>
            <person name="Birren B."/>
            <person name="Nusbaum C."/>
            <person name="Kahn D."/>
            <person name="Robinson-Rechavi M."/>
            <person name="Laudet V."/>
            <person name="Schachter V."/>
            <person name="Quetier F."/>
            <person name="Saurin W."/>
            <person name="Scarpelli C."/>
            <person name="Wincker P."/>
            <person name="Lander E.S."/>
            <person name="Weissenbach J."/>
            <person name="Roest Crollius H."/>
        </authorList>
    </citation>
    <scope>NUCLEOTIDE SEQUENCE [LARGE SCALE GENOMIC DNA]</scope>
</reference>
<dbReference type="Pfam" id="PF00797">
    <property type="entry name" value="Acetyltransf_2"/>
    <property type="match status" value="1"/>
</dbReference>
<dbReference type="EMBL" id="CAAE01014544">
    <property type="protein sequence ID" value="CAF97997.1"/>
    <property type="molecule type" value="Genomic_DNA"/>
</dbReference>
<dbReference type="SUPFAM" id="SSF54001">
    <property type="entry name" value="Cysteine proteinases"/>
    <property type="match status" value="1"/>
</dbReference>
<evidence type="ECO:0000256" key="4">
    <source>
        <dbReference type="RuleBase" id="RU003452"/>
    </source>
</evidence>
<dbReference type="InterPro" id="IPR001447">
    <property type="entry name" value="Arylamine_N-AcTrfase"/>
</dbReference>
<dbReference type="OrthoDB" id="10260017at2759"/>
<dbReference type="PANTHER" id="PTHR11786:SF3">
    <property type="entry name" value="ARYLAMINE N-ACETYLTRANSFERASE"/>
    <property type="match status" value="1"/>
</dbReference>
<evidence type="ECO:0000256" key="2">
    <source>
        <dbReference type="ARBA" id="ARBA00012701"/>
    </source>
</evidence>
<keyword evidence="4" id="KW-0808">Transferase</keyword>
<organism evidence="5">
    <name type="scientific">Tetraodon nigroviridis</name>
    <name type="common">Spotted green pufferfish</name>
    <name type="synonym">Chelonodon nigroviridis</name>
    <dbReference type="NCBI Taxonomy" id="99883"/>
    <lineage>
        <taxon>Eukaryota</taxon>
        <taxon>Metazoa</taxon>
        <taxon>Chordata</taxon>
        <taxon>Craniata</taxon>
        <taxon>Vertebrata</taxon>
        <taxon>Euteleostomi</taxon>
        <taxon>Actinopterygii</taxon>
        <taxon>Neopterygii</taxon>
        <taxon>Teleostei</taxon>
        <taxon>Neoteleostei</taxon>
        <taxon>Acanthomorphata</taxon>
        <taxon>Eupercaria</taxon>
        <taxon>Tetraodontiformes</taxon>
        <taxon>Tetradontoidea</taxon>
        <taxon>Tetraodontidae</taxon>
        <taxon>Tetraodon</taxon>
    </lineage>
</organism>
<comment type="similarity">
    <text evidence="1 4">Belongs to the arylamine N-acetyltransferase family.</text>
</comment>
<dbReference type="InterPro" id="IPR038765">
    <property type="entry name" value="Papain-like_cys_pep_sf"/>
</dbReference>
<dbReference type="HOGENOM" id="CLU_049918_1_0_1"/>
<dbReference type="Gene3D" id="3.30.2140.10">
    <property type="entry name" value="Arylamine N-acetyltransferase"/>
    <property type="match status" value="1"/>
</dbReference>
<evidence type="ECO:0000256" key="3">
    <source>
        <dbReference type="ARBA" id="ARBA00023315"/>
    </source>
</evidence>
<dbReference type="PRINTS" id="PR01543">
    <property type="entry name" value="ANATRNSFRASE"/>
</dbReference>
<keyword evidence="3 4" id="KW-0012">Acyltransferase</keyword>
<dbReference type="Gene3D" id="2.40.128.150">
    <property type="entry name" value="Cysteine proteinases"/>
    <property type="match status" value="1"/>
</dbReference>
<dbReference type="KEGG" id="tng:GSTEN00015524G001"/>
<protein>
    <recommendedName>
        <fullName evidence="2">arylamine N-acetyltransferase</fullName>
        <ecNumber evidence="2">2.3.1.5</ecNumber>
    </recommendedName>
</protein>
<dbReference type="GO" id="GO:0004060">
    <property type="term" value="F:arylamine N-acetyltransferase activity"/>
    <property type="evidence" value="ECO:0007669"/>
    <property type="project" value="UniProtKB-EC"/>
</dbReference>
<evidence type="ECO:0000313" key="5">
    <source>
        <dbReference type="EMBL" id="CAF97997.1"/>
    </source>
</evidence>
<sequence>MDVPKYLSRIGFSGPAEPSLDVLRAVHSCHLHSVPFENLTIHSGGRVQLDLPALYEKVVNQRRGGFCYEVNGLFSWLLAQLGFQVTLLSAQVKRPAGFYGPPFDHLLLMVTIDGGRWLCDVGFGTAVFPTPLSLDTGGLQEKGHRVYRLRRADGMIFAEWQQEENRGADGDWVDFYKFTLEPRCFQDFFQMCQYHQTSPCSLFFCKSLCMLFKSNSKVAYIGRRLTTTRFPEVPGGKVEITTRELRDEEVPGILAETFGIFLKSPLLIKDEEIMAPEVLY</sequence>
<dbReference type="PANTHER" id="PTHR11786">
    <property type="entry name" value="N-HYDROXYARYLAMINE O-ACETYLTRANSFERASE"/>
    <property type="match status" value="1"/>
</dbReference>
<dbReference type="EC" id="2.3.1.5" evidence="2"/>
<evidence type="ECO:0000256" key="1">
    <source>
        <dbReference type="ARBA" id="ARBA00006547"/>
    </source>
</evidence>
<gene>
    <name evidence="5" type="ORF">GSTENG00015524001</name>
</gene>
<dbReference type="AlphaFoldDB" id="Q4SMY5"/>